<dbReference type="PRINTS" id="PR00132">
    <property type="entry name" value="GLHYDRLASE2"/>
</dbReference>
<dbReference type="RefSeq" id="WP_200390271.1">
    <property type="nucleotide sequence ID" value="NZ_JAENIO010000003.1"/>
</dbReference>
<dbReference type="PANTHER" id="PTHR42732">
    <property type="entry name" value="BETA-GALACTOSIDASE"/>
    <property type="match status" value="1"/>
</dbReference>
<feature type="domain" description="Glycoside hydrolase family 2" evidence="8">
    <location>
        <begin position="714"/>
        <end position="816"/>
    </location>
</feature>
<accession>A0A934VLF4</accession>
<evidence type="ECO:0000256" key="1">
    <source>
        <dbReference type="ARBA" id="ARBA00007401"/>
    </source>
</evidence>
<dbReference type="GO" id="GO:0004553">
    <property type="term" value="F:hydrolase activity, hydrolyzing O-glycosyl compounds"/>
    <property type="evidence" value="ECO:0007669"/>
    <property type="project" value="InterPro"/>
</dbReference>
<dbReference type="InterPro" id="IPR036156">
    <property type="entry name" value="Beta-gal/glucu_dom_sf"/>
</dbReference>
<evidence type="ECO:0000256" key="2">
    <source>
        <dbReference type="ARBA" id="ARBA00022801"/>
    </source>
</evidence>
<keyword evidence="3" id="KW-0326">Glycosidase</keyword>
<dbReference type="SUPFAM" id="SSF51445">
    <property type="entry name" value="(Trans)glycosidases"/>
    <property type="match status" value="1"/>
</dbReference>
<dbReference type="PANTHER" id="PTHR42732:SF1">
    <property type="entry name" value="BETA-MANNOSIDASE"/>
    <property type="match status" value="1"/>
</dbReference>
<dbReference type="InterPro" id="IPR017853">
    <property type="entry name" value="GH"/>
</dbReference>
<dbReference type="Pfam" id="PF16355">
    <property type="entry name" value="DUF4982"/>
    <property type="match status" value="1"/>
</dbReference>
<feature type="domain" description="Glycoside hydrolase family 2 catalytic" evidence="5">
    <location>
        <begin position="295"/>
        <end position="442"/>
    </location>
</feature>
<evidence type="ECO:0000313" key="10">
    <source>
        <dbReference type="Proteomes" id="UP000604083"/>
    </source>
</evidence>
<dbReference type="InterPro" id="IPR051913">
    <property type="entry name" value="GH2_Domain-Containing"/>
</dbReference>
<feature type="domain" description="Glycosyl hydrolases family 2 sugar binding" evidence="6">
    <location>
        <begin position="78"/>
        <end position="159"/>
    </location>
</feature>
<proteinExistence type="inferred from homology"/>
<dbReference type="Pfam" id="PF02837">
    <property type="entry name" value="Glyco_hydro_2_N"/>
    <property type="match status" value="1"/>
</dbReference>
<gene>
    <name evidence="9" type="ORF">JIN78_02075</name>
</gene>
<dbReference type="InterPro" id="IPR006102">
    <property type="entry name" value="Ig-like_GH2"/>
</dbReference>
<reference evidence="9" key="1">
    <citation type="submission" date="2021-01" db="EMBL/GenBank/DDBJ databases">
        <title>Modified the classification status of verrucomicrobia.</title>
        <authorList>
            <person name="Feng X."/>
        </authorList>
    </citation>
    <scope>NUCLEOTIDE SEQUENCE</scope>
    <source>
        <strain evidence="9">KCTC 12986</strain>
    </source>
</reference>
<dbReference type="EMBL" id="JAENIO010000003">
    <property type="protein sequence ID" value="MBK1832835.1"/>
    <property type="molecule type" value="Genomic_DNA"/>
</dbReference>
<comment type="similarity">
    <text evidence="1">Belongs to the glycosyl hydrolase 2 family.</text>
</comment>
<dbReference type="Pfam" id="PF02836">
    <property type="entry name" value="Glyco_hydro_2_C"/>
    <property type="match status" value="1"/>
</dbReference>
<evidence type="ECO:0000259" key="5">
    <source>
        <dbReference type="Pfam" id="PF02836"/>
    </source>
</evidence>
<evidence type="ECO:0000259" key="8">
    <source>
        <dbReference type="Pfam" id="PF18565"/>
    </source>
</evidence>
<dbReference type="Gene3D" id="3.20.20.80">
    <property type="entry name" value="Glycosidases"/>
    <property type="match status" value="1"/>
</dbReference>
<dbReference type="InterPro" id="IPR032311">
    <property type="entry name" value="DUF4982"/>
</dbReference>
<dbReference type="InterPro" id="IPR040605">
    <property type="entry name" value="Glyco_hydro2_dom5"/>
</dbReference>
<evidence type="ECO:0000259" key="4">
    <source>
        <dbReference type="Pfam" id="PF00703"/>
    </source>
</evidence>
<dbReference type="Gene3D" id="2.60.120.260">
    <property type="entry name" value="Galactose-binding domain-like"/>
    <property type="match status" value="1"/>
</dbReference>
<dbReference type="InterPro" id="IPR008964">
    <property type="entry name" value="Invasin/intimin_cell_adhesion"/>
</dbReference>
<evidence type="ECO:0000313" key="9">
    <source>
        <dbReference type="EMBL" id="MBK1832835.1"/>
    </source>
</evidence>
<dbReference type="Pfam" id="PF18565">
    <property type="entry name" value="Glyco_hydro2_C5"/>
    <property type="match status" value="1"/>
</dbReference>
<dbReference type="InterPro" id="IPR006104">
    <property type="entry name" value="Glyco_hydro_2_N"/>
</dbReference>
<feature type="domain" description="Glycoside hydrolase family 2 immunoglobulin-like beta-sandwich" evidence="4">
    <location>
        <begin position="183"/>
        <end position="287"/>
    </location>
</feature>
<evidence type="ECO:0000259" key="6">
    <source>
        <dbReference type="Pfam" id="PF02837"/>
    </source>
</evidence>
<dbReference type="InterPro" id="IPR008979">
    <property type="entry name" value="Galactose-bd-like_sf"/>
</dbReference>
<dbReference type="SUPFAM" id="SSF49303">
    <property type="entry name" value="beta-Galactosidase/glucuronidase domain"/>
    <property type="match status" value="1"/>
</dbReference>
<protein>
    <submittedName>
        <fullName evidence="9">DUF4982 domain-containing protein</fullName>
    </submittedName>
</protein>
<dbReference type="AlphaFoldDB" id="A0A934VLF4"/>
<evidence type="ECO:0000259" key="7">
    <source>
        <dbReference type="Pfam" id="PF16355"/>
    </source>
</evidence>
<sequence>MTRLALTLTISYLFSFSAQGRTRESFNTDWYFHRGQAPGAEESSYDHSTWRELALPHDWAIEGPFDIQYNARAGGLPFHGTGWYRKSFTVPDHAEGQVVTLEFDGAMYDAHVWLNGHFLGNRPFGYIGFQYDLTPYLNLEGENTLAVRLQPEDLSSRWYPGAGLYRNTWLEVKDPVHVAQWGTFVTTPTATAERGEVRVANEIKNSSDKRREITLEVSLTNPEGREVAKESRRLALAPHESGEATLAFDVAQPQLWDLASPALYTAVTRVLEGETELDRTETAFGIRDVNYVVGEGLYLNGQPVPIKGVCMHHDLGALGAAVHPRAIERQLEIMQEMGINSIRTAHNPPSPEVLQACDRMGILVQCEAFDCWEMAKVPNGYNKFFAEWHERDLRDMIRAYRNHPSIIMWSIGNEILEQSQKDGWKLARHLHQICKDEDPSRATSAGFNYYPASVTNGLAAEVDIPGFNYKPLAYAEVAEAHPDWHILGSETSSCTSTRGVYHLPIEKYDTHPSLHVTSYDLIGPVWAYPPDIEFRFLAETPRVLGEYIWTGFDYLGEPTPYGGRDNSTNGYWNDDWPARSSSFGAVDLCGFPKDRFFLYQSQWTTVEDNPMVHLLPHWNWEGREGETIPVYAYTNAREVELFLNGQSLGRKVKGEDPTELIVDFKNWQEGSYASPYRLSWEVPYQPGELKAVAYQDDQQVAEKSIQTAAAPAQLEVTADRQTIAADGIDLSFLTVRVLDGEGHFCPLANDSLTFTVEGPGKIVAVDNGDSTSLESFQGNTRSAFNGMALVVVQSQRGKSGKITLTAKARGLTAASATIETIAAP</sequence>
<organism evidence="9 10">
    <name type="scientific">Roseibacillus ishigakijimensis</name>
    <dbReference type="NCBI Taxonomy" id="454146"/>
    <lineage>
        <taxon>Bacteria</taxon>
        <taxon>Pseudomonadati</taxon>
        <taxon>Verrucomicrobiota</taxon>
        <taxon>Verrucomicrobiia</taxon>
        <taxon>Verrucomicrobiales</taxon>
        <taxon>Verrucomicrobiaceae</taxon>
        <taxon>Roseibacillus</taxon>
    </lineage>
</organism>
<dbReference type="Proteomes" id="UP000604083">
    <property type="component" value="Unassembled WGS sequence"/>
</dbReference>
<dbReference type="InterPro" id="IPR048229">
    <property type="entry name" value="GalB-like"/>
</dbReference>
<dbReference type="InterPro" id="IPR013783">
    <property type="entry name" value="Ig-like_fold"/>
</dbReference>
<dbReference type="SUPFAM" id="SSF49373">
    <property type="entry name" value="Invasin/intimin cell-adhesion fragments"/>
    <property type="match status" value="1"/>
</dbReference>
<dbReference type="NCBIfam" id="NF041463">
    <property type="entry name" value="GalB"/>
    <property type="match status" value="1"/>
</dbReference>
<dbReference type="Pfam" id="PF00703">
    <property type="entry name" value="Glyco_hydro_2"/>
    <property type="match status" value="1"/>
</dbReference>
<dbReference type="InterPro" id="IPR006103">
    <property type="entry name" value="Glyco_hydro_2_cat"/>
</dbReference>
<dbReference type="InterPro" id="IPR006101">
    <property type="entry name" value="Glyco_hydro_2"/>
</dbReference>
<keyword evidence="10" id="KW-1185">Reference proteome</keyword>
<keyword evidence="2" id="KW-0378">Hydrolase</keyword>
<dbReference type="GO" id="GO:0005975">
    <property type="term" value="P:carbohydrate metabolic process"/>
    <property type="evidence" value="ECO:0007669"/>
    <property type="project" value="InterPro"/>
</dbReference>
<name>A0A934VLF4_9BACT</name>
<dbReference type="SUPFAM" id="SSF49785">
    <property type="entry name" value="Galactose-binding domain-like"/>
    <property type="match status" value="1"/>
</dbReference>
<dbReference type="Gene3D" id="2.60.40.10">
    <property type="entry name" value="Immunoglobulins"/>
    <property type="match status" value="3"/>
</dbReference>
<feature type="domain" description="DUF4982" evidence="7">
    <location>
        <begin position="625"/>
        <end position="701"/>
    </location>
</feature>
<evidence type="ECO:0000256" key="3">
    <source>
        <dbReference type="ARBA" id="ARBA00023295"/>
    </source>
</evidence>
<comment type="caution">
    <text evidence="9">The sequence shown here is derived from an EMBL/GenBank/DDBJ whole genome shotgun (WGS) entry which is preliminary data.</text>
</comment>